<dbReference type="GeneID" id="99686097"/>
<organism evidence="7 8">
    <name type="scientific">Rubrivivax gelatinosus</name>
    <name type="common">Rhodocyclus gelatinosus</name>
    <name type="synonym">Rhodopseudomonas gelatinosa</name>
    <dbReference type="NCBI Taxonomy" id="28068"/>
    <lineage>
        <taxon>Bacteria</taxon>
        <taxon>Pseudomonadati</taxon>
        <taxon>Pseudomonadota</taxon>
        <taxon>Betaproteobacteria</taxon>
        <taxon>Burkholderiales</taxon>
        <taxon>Sphaerotilaceae</taxon>
        <taxon>Rubrivivax</taxon>
    </lineage>
</organism>
<dbReference type="CDD" id="cd16331">
    <property type="entry name" value="YjgA-like"/>
    <property type="match status" value="1"/>
</dbReference>
<evidence type="ECO:0000313" key="8">
    <source>
        <dbReference type="Proteomes" id="UP000295106"/>
    </source>
</evidence>
<comment type="similarity">
    <text evidence="5">Belongs to the DarP family.</text>
</comment>
<evidence type="ECO:0000256" key="2">
    <source>
        <dbReference type="ARBA" id="ARBA00022517"/>
    </source>
</evidence>
<evidence type="ECO:0000256" key="1">
    <source>
        <dbReference type="ARBA" id="ARBA00022490"/>
    </source>
</evidence>
<keyword evidence="1 5" id="KW-0963">Cytoplasm</keyword>
<dbReference type="RefSeq" id="WP_132647982.1">
    <property type="nucleotide sequence ID" value="NZ_CP181386.1"/>
</dbReference>
<dbReference type="GO" id="GO:0043022">
    <property type="term" value="F:ribosome binding"/>
    <property type="evidence" value="ECO:0007669"/>
    <property type="project" value="UniProtKB-UniRule"/>
</dbReference>
<feature type="region of interest" description="Disordered" evidence="6">
    <location>
        <begin position="1"/>
        <end position="38"/>
    </location>
</feature>
<proteinExistence type="inferred from homology"/>
<dbReference type="Proteomes" id="UP000295106">
    <property type="component" value="Unassembled WGS sequence"/>
</dbReference>
<dbReference type="GO" id="GO:0005829">
    <property type="term" value="C:cytosol"/>
    <property type="evidence" value="ECO:0007669"/>
    <property type="project" value="TreeGrafter"/>
</dbReference>
<accession>A0A4R2M5Q7</accession>
<protein>
    <recommendedName>
        <fullName evidence="5">Dual-action ribosomal maturation protein DarP</fullName>
    </recommendedName>
    <alternativeName>
        <fullName evidence="5">Large ribosomal subunit assembly factor DarP</fullName>
    </alternativeName>
</protein>
<evidence type="ECO:0000256" key="4">
    <source>
        <dbReference type="ARBA" id="ARBA00022884"/>
    </source>
</evidence>
<evidence type="ECO:0000313" key="7">
    <source>
        <dbReference type="EMBL" id="TCP01381.1"/>
    </source>
</evidence>
<dbReference type="InterPro" id="IPR023153">
    <property type="entry name" value="DarP_sf"/>
</dbReference>
<dbReference type="HAMAP" id="MF_00765">
    <property type="entry name" value="DarP"/>
    <property type="match status" value="1"/>
</dbReference>
<dbReference type="PANTHER" id="PTHR38101">
    <property type="entry name" value="UPF0307 PROTEIN YJGA"/>
    <property type="match status" value="1"/>
</dbReference>
<comment type="caution">
    <text evidence="7">The sequence shown here is derived from an EMBL/GenBank/DDBJ whole genome shotgun (WGS) entry which is preliminary data.</text>
</comment>
<comment type="subcellular location">
    <subcellularLocation>
        <location evidence="5">Cytoplasm</location>
    </subcellularLocation>
    <text evidence="5">Associates with late stage pre-50S ribosomal subunits.</text>
</comment>
<dbReference type="InterPro" id="IPR006839">
    <property type="entry name" value="DarP"/>
</dbReference>
<sequence length="185" mass="21107">MTRRAAPHRGLELPYGGGTDADDDRPSKTRLKQKSHDLQALGEQVAALSDERLAAIEMPEALRDAIEEFRRTRSHEGRRRQMQYVGKLMRSADEDVLREAVAAAALGSARETLKLHEVERWRSELIADDAALDRWVQAHPETDVQRLRSLVRAARRDAAASVEQRQTKNFRELFQFLKPFIEIPA</sequence>
<gene>
    <name evidence="5" type="primary">darP</name>
    <name evidence="7" type="ORF">EV684_10914</name>
</gene>
<name>A0A4R2M5Q7_RUBGE</name>
<dbReference type="Pfam" id="PF04751">
    <property type="entry name" value="DarP"/>
    <property type="match status" value="1"/>
</dbReference>
<evidence type="ECO:0000256" key="5">
    <source>
        <dbReference type="HAMAP-Rule" id="MF_00765"/>
    </source>
</evidence>
<reference evidence="7 8" key="1">
    <citation type="submission" date="2019-03" db="EMBL/GenBank/DDBJ databases">
        <title>Genomic Encyclopedia of Type Strains, Phase IV (KMG-IV): sequencing the most valuable type-strain genomes for metagenomic binning, comparative biology and taxonomic classification.</title>
        <authorList>
            <person name="Goeker M."/>
        </authorList>
    </citation>
    <scope>NUCLEOTIDE SEQUENCE [LARGE SCALE GENOMIC DNA]</scope>
    <source>
        <strain evidence="7 8">DSM 1709</strain>
    </source>
</reference>
<evidence type="ECO:0000256" key="6">
    <source>
        <dbReference type="SAM" id="MobiDB-lite"/>
    </source>
</evidence>
<dbReference type="PANTHER" id="PTHR38101:SF1">
    <property type="entry name" value="UPF0307 PROTEIN YJGA"/>
    <property type="match status" value="1"/>
</dbReference>
<keyword evidence="3 5" id="KW-0699">rRNA-binding</keyword>
<dbReference type="GO" id="GO:0019843">
    <property type="term" value="F:rRNA binding"/>
    <property type="evidence" value="ECO:0007669"/>
    <property type="project" value="UniProtKB-UniRule"/>
</dbReference>
<dbReference type="OrthoDB" id="5293604at2"/>
<keyword evidence="2 5" id="KW-0690">Ribosome biogenesis</keyword>
<dbReference type="SUPFAM" id="SSF158710">
    <property type="entry name" value="PSPTO4464-like"/>
    <property type="match status" value="1"/>
</dbReference>
<dbReference type="GO" id="GO:1902626">
    <property type="term" value="P:assembly of large subunit precursor of preribosome"/>
    <property type="evidence" value="ECO:0007669"/>
    <property type="project" value="UniProtKB-UniRule"/>
</dbReference>
<dbReference type="AlphaFoldDB" id="A0A4R2M5Q7"/>
<evidence type="ECO:0000256" key="3">
    <source>
        <dbReference type="ARBA" id="ARBA00022730"/>
    </source>
</evidence>
<comment type="function">
    <text evidence="5">Member of a network of 50S ribosomal subunit biogenesis factors which assembles along the 30S-50S interface, preventing incorrect 23S rRNA structures from forming. Promotes peptidyl transferase center (PTC) maturation.</text>
</comment>
<dbReference type="Gene3D" id="1.10.60.30">
    <property type="entry name" value="PSPTO4464-like domains"/>
    <property type="match status" value="2"/>
</dbReference>
<keyword evidence="4 5" id="KW-0694">RNA-binding</keyword>
<dbReference type="EMBL" id="SLXD01000009">
    <property type="protein sequence ID" value="TCP01381.1"/>
    <property type="molecule type" value="Genomic_DNA"/>
</dbReference>
<dbReference type="PIRSF" id="PIRSF016183">
    <property type="entry name" value="UCP016183"/>
    <property type="match status" value="1"/>
</dbReference>
<dbReference type="NCBIfam" id="NF003593">
    <property type="entry name" value="PRK05255.1-1"/>
    <property type="match status" value="1"/>
</dbReference>